<sequence length="103" mass="11436">MEVNKMLNGDRPGLGRRSSSSRIGSDTLAGTLRLMNPIRLIRHLSQQALYYGVYRTGAGCIGQTVAGIDVSQAKPTNVRSYLITELTFQIPVTELRFAYQIVY</sequence>
<evidence type="ECO:0000313" key="2">
    <source>
        <dbReference type="EMBL" id="KAH0552200.1"/>
    </source>
</evidence>
<organism evidence="2 3">
    <name type="scientific">Cotesia glomerata</name>
    <name type="common">Lepidopteran parasitic wasp</name>
    <name type="synonym">Apanteles glomeratus</name>
    <dbReference type="NCBI Taxonomy" id="32391"/>
    <lineage>
        <taxon>Eukaryota</taxon>
        <taxon>Metazoa</taxon>
        <taxon>Ecdysozoa</taxon>
        <taxon>Arthropoda</taxon>
        <taxon>Hexapoda</taxon>
        <taxon>Insecta</taxon>
        <taxon>Pterygota</taxon>
        <taxon>Neoptera</taxon>
        <taxon>Endopterygota</taxon>
        <taxon>Hymenoptera</taxon>
        <taxon>Apocrita</taxon>
        <taxon>Ichneumonoidea</taxon>
        <taxon>Braconidae</taxon>
        <taxon>Microgastrinae</taxon>
        <taxon>Cotesia</taxon>
    </lineage>
</organism>
<feature type="region of interest" description="Disordered" evidence="1">
    <location>
        <begin position="1"/>
        <end position="24"/>
    </location>
</feature>
<name>A0AAV7IJ59_COTGL</name>
<dbReference type="AlphaFoldDB" id="A0AAV7IJ59"/>
<gene>
    <name evidence="2" type="ORF">KQX54_006989</name>
</gene>
<feature type="compositionally biased region" description="Low complexity" evidence="1">
    <location>
        <begin position="9"/>
        <end position="24"/>
    </location>
</feature>
<protein>
    <submittedName>
        <fullName evidence="2">Uncharacterized protein</fullName>
    </submittedName>
</protein>
<dbReference type="EMBL" id="JAHXZJ010001492">
    <property type="protein sequence ID" value="KAH0552200.1"/>
    <property type="molecule type" value="Genomic_DNA"/>
</dbReference>
<reference evidence="2 3" key="1">
    <citation type="journal article" date="2021" name="J. Hered.">
        <title>A chromosome-level genome assembly of the parasitoid wasp, Cotesia glomerata (Hymenoptera: Braconidae).</title>
        <authorList>
            <person name="Pinto B.J."/>
            <person name="Weis J.J."/>
            <person name="Gamble T."/>
            <person name="Ode P.J."/>
            <person name="Paul R."/>
            <person name="Zaspel J.M."/>
        </authorList>
    </citation>
    <scope>NUCLEOTIDE SEQUENCE [LARGE SCALE GENOMIC DNA]</scope>
    <source>
        <strain evidence="2">CgM1</strain>
    </source>
</reference>
<proteinExistence type="predicted"/>
<evidence type="ECO:0000256" key="1">
    <source>
        <dbReference type="SAM" id="MobiDB-lite"/>
    </source>
</evidence>
<comment type="caution">
    <text evidence="2">The sequence shown here is derived from an EMBL/GenBank/DDBJ whole genome shotgun (WGS) entry which is preliminary data.</text>
</comment>
<evidence type="ECO:0000313" key="3">
    <source>
        <dbReference type="Proteomes" id="UP000826195"/>
    </source>
</evidence>
<accession>A0AAV7IJ59</accession>
<keyword evidence="3" id="KW-1185">Reference proteome</keyword>
<dbReference type="Proteomes" id="UP000826195">
    <property type="component" value="Unassembled WGS sequence"/>
</dbReference>